<organism evidence="2 3">
    <name type="scientific">Aphanomyces astaci</name>
    <name type="common">Crayfish plague agent</name>
    <dbReference type="NCBI Taxonomy" id="112090"/>
    <lineage>
        <taxon>Eukaryota</taxon>
        <taxon>Sar</taxon>
        <taxon>Stramenopiles</taxon>
        <taxon>Oomycota</taxon>
        <taxon>Saprolegniomycetes</taxon>
        <taxon>Saprolegniales</taxon>
        <taxon>Verrucalvaceae</taxon>
        <taxon>Aphanomyces</taxon>
    </lineage>
</organism>
<dbReference type="AlphaFoldDB" id="A0A397BWP9"/>
<name>A0A397BWP9_APHAT</name>
<gene>
    <name evidence="2" type="ORF">DYB36_001565</name>
</gene>
<dbReference type="InterPro" id="IPR002885">
    <property type="entry name" value="PPR_rpt"/>
</dbReference>
<sequence>MMTSAKVVSAGRAARAAKSLVHAQTLLNQLRLKQVALSQDEFDKLVADAGRTLHSSSAREALNFMQTQVHPAVAPSTRTYNTVLKSLSREGRHATVVSTFQHMDSLHLLDTRSFDIALDSCGWQGDVARARLLLFDMTRRGIPRSVASYQGAIQACIPSHNMTQAWRFWQTMLTTDQLAPTVQVYTHLLSVLAERDASDDDTSMAVLFHDAVTTHRLQPTRKMALLVLKSLPSDALLPWLTSLKQRGLGVGLDGAIYAAAMHVADQAGDVDGAVQCLALYCTSRPNTLLEHVLPVLRRLHLSPRGTEAVVGFVWERFRASSPHTPTFNVLLGMLGSVHPKRVTTLLHAMVQSGHADMHSFRLALVHGPMQDRPAVLQSLETYELSKGRNAIVVACNSALHACCLRSQMDIAELLFEYMPVLPNAASYGILFKGYARLPWTNAISDIVRRHYDTMCQEQLTPTTSGLFCLVQCLRPRDVLPFVRTLFTSASDMSAVPRDVCHSALDVCRVHGLWRDAIALSQLMVQIQGVAPTNETHSVVLLACANAGQFEAAMAYLHSNISVVTTSTPLSSSPLKHAQASIVDVFNAAIHVCAKTNHLDEASTLFYGTCTLHTPIANLSSFPSIIMMLLLRLQAQMDLPSAAIYRLQDMGLTPTATTYMRYIKLLASAGHIDDARRLLLDLPASTSMDVGVYNALLRACCVRRDVDMAFMVLADLKAAAADLTTRLSHKPYNESLSSSKLNPNVVTYSHMLHSLLQSPAHSVGDMQRLLREMTREEGIAPSAVPFTLVMVKCLKADQPRQAMDVYDAMLVQHNVRPDGVAFQVYLDAWKRCLEAPPRASDVPVDLHAVTSHVLDPQWQLLERALDDQQDDASLLVLRVFQLFEVMSITRQVNVLDDARAFLDALTALEDDEQEQPIQAAKKKFVLVRGDSYAVVMRLLNEGGRAAEAMAVVDEMNARGTAMTVETYVEWMVALEAAERWSDSTDAFVAMRRAFGTANVSVDQLSRTYIGRQFLRSNSLPTFEHGPSPP</sequence>
<comment type="caution">
    <text evidence="2">The sequence shown here is derived from an EMBL/GenBank/DDBJ whole genome shotgun (WGS) entry which is preliminary data.</text>
</comment>
<evidence type="ECO:0008006" key="4">
    <source>
        <dbReference type="Google" id="ProtNLM"/>
    </source>
</evidence>
<protein>
    <recommendedName>
        <fullName evidence="4">Pentacotripeptide-repeat region of PRORP domain-containing protein</fullName>
    </recommendedName>
</protein>
<reference evidence="2 3" key="1">
    <citation type="submission" date="2018-08" db="EMBL/GenBank/DDBJ databases">
        <title>Aphanomyces genome sequencing and annotation.</title>
        <authorList>
            <person name="Minardi D."/>
            <person name="Oidtmann B."/>
            <person name="Van Der Giezen M."/>
            <person name="Studholme D.J."/>
        </authorList>
    </citation>
    <scope>NUCLEOTIDE SEQUENCE [LARGE SCALE GENOMIC DNA]</scope>
    <source>
        <strain evidence="2 3">Kv</strain>
    </source>
</reference>
<dbReference type="Gene3D" id="1.25.40.10">
    <property type="entry name" value="Tetratricopeptide repeat domain"/>
    <property type="match status" value="5"/>
</dbReference>
<dbReference type="InterPro" id="IPR011990">
    <property type="entry name" value="TPR-like_helical_dom_sf"/>
</dbReference>
<evidence type="ECO:0000313" key="2">
    <source>
        <dbReference type="EMBL" id="RHY23722.1"/>
    </source>
</evidence>
<dbReference type="PANTHER" id="PTHR46128">
    <property type="entry name" value="MITOCHONDRIAL GROUP I INTRON SPLICING FACTOR CCM1"/>
    <property type="match status" value="1"/>
</dbReference>
<dbReference type="Proteomes" id="UP000265427">
    <property type="component" value="Unassembled WGS sequence"/>
</dbReference>
<dbReference type="Pfam" id="PF01535">
    <property type="entry name" value="PPR"/>
    <property type="match status" value="2"/>
</dbReference>
<dbReference type="InterPro" id="IPR050872">
    <property type="entry name" value="PPR_P_subfamily"/>
</dbReference>
<dbReference type="PANTHER" id="PTHR46128:SF329">
    <property type="entry name" value="MITOCHONDRIAL GROUP I INTRON SPLICING FACTOR DMR1"/>
    <property type="match status" value="1"/>
</dbReference>
<proteinExistence type="inferred from homology"/>
<accession>A0A397BWP9</accession>
<comment type="similarity">
    <text evidence="1">Belongs to the PPR family. P subfamily.</text>
</comment>
<evidence type="ECO:0000313" key="3">
    <source>
        <dbReference type="Proteomes" id="UP000265427"/>
    </source>
</evidence>
<evidence type="ECO:0000256" key="1">
    <source>
        <dbReference type="ARBA" id="ARBA00007626"/>
    </source>
</evidence>
<dbReference type="EMBL" id="QUSZ01002033">
    <property type="protein sequence ID" value="RHY23722.1"/>
    <property type="molecule type" value="Genomic_DNA"/>
</dbReference>